<keyword evidence="3" id="KW-1185">Reference proteome</keyword>
<evidence type="ECO:0000313" key="3">
    <source>
        <dbReference type="Proteomes" id="UP000032141"/>
    </source>
</evidence>
<dbReference type="HOGENOM" id="CLU_012390_5_3_1"/>
<evidence type="ECO:0000313" key="2">
    <source>
        <dbReference type="EnsemblPlants" id="Bo9g065420.1"/>
    </source>
</evidence>
<dbReference type="PANTHER" id="PTHR47150:SF5">
    <property type="entry name" value="OS07G0546750 PROTEIN"/>
    <property type="match status" value="1"/>
</dbReference>
<organism evidence="2 3">
    <name type="scientific">Brassica oleracea var. oleracea</name>
    <dbReference type="NCBI Taxonomy" id="109376"/>
    <lineage>
        <taxon>Eukaryota</taxon>
        <taxon>Viridiplantae</taxon>
        <taxon>Streptophyta</taxon>
        <taxon>Embryophyta</taxon>
        <taxon>Tracheophyta</taxon>
        <taxon>Spermatophyta</taxon>
        <taxon>Magnoliopsida</taxon>
        <taxon>eudicotyledons</taxon>
        <taxon>Gunneridae</taxon>
        <taxon>Pentapetalae</taxon>
        <taxon>rosids</taxon>
        <taxon>malvids</taxon>
        <taxon>Brassicales</taxon>
        <taxon>Brassicaceae</taxon>
        <taxon>Brassiceae</taxon>
        <taxon>Brassica</taxon>
    </lineage>
</organism>
<evidence type="ECO:0000256" key="1">
    <source>
        <dbReference type="SAM" id="MobiDB-lite"/>
    </source>
</evidence>
<evidence type="ECO:0008006" key="4">
    <source>
        <dbReference type="Google" id="ProtNLM"/>
    </source>
</evidence>
<protein>
    <recommendedName>
        <fullName evidence="4">Myb-like domain-containing protein</fullName>
    </recommendedName>
</protein>
<dbReference type="Gramene" id="Bo9g065420.1">
    <property type="protein sequence ID" value="Bo9g065420.1"/>
    <property type="gene ID" value="Bo9g065420"/>
</dbReference>
<sequence length="711" mass="80500">MIDTDRNHQQSSTTDPPSSLSSSPLLRDRGSIETHHRSSFHKKDDDYLSSRRLLRPHGVSSAFSRLLRQYKDRYPPSIARLLSFRFSVFSRLLPQKSDRNPQISYVSVSLLHKQNQSSSDAKEHLYVLASSLPGIMSSCVNNFDRVEGDVNKPTGLRSTVNHFLRVSYMDSTDPNTQPSKFVDLLNSQQDTPFPYASFSLDGDIRSSQLPLFSTQATATSSFCEVSPTQRKERKKWSLSDDLVLISAWLNTSKDHKHISDYYGVSPKVERGDKREPIQCKQRWQKLNDLVCKFCGCYAAETRQKTSGHNEADTVKLAHEIFYHDHKIKFNLHHAWEELRNDQKWCEAACSNIDGTGKKRKCDGGAQSEISQATSSLGDQASPRPPGVKAAKGATGKKKTKKSQDLVSVMRAREVTRWCRYSRAVTRFDVGLAREVTGVVVGFAREKDALGRLSLPPLQKCTTAIRVLAYGSAADAVDEYLRLGATTARLCVEHFVEGIIYLFDDEYLRRPTPADLQRLLYIGEQSAWKGQYSRGTLNDINVLDRSPVFDDIINGQAPQVTFSVNGREYHLAYYLTDGPKAALFAQHQEAVRKDVERAFGVLQARFSIVKNPALFWDKAKIGKIMRACIILHNMIVEDERDGYTHFDVSEFQQGEDSGTSHVDLTYSTDIPSNIANMMGVRTRIRDRQMHQQLKADLVEHIWHKFGREGDNY</sequence>
<dbReference type="AlphaFoldDB" id="A0A0D3E6X2"/>
<dbReference type="InterPro" id="IPR006912">
    <property type="entry name" value="Harbinger_derived_prot"/>
</dbReference>
<proteinExistence type="predicted"/>
<accession>A0A0D3E6X2</accession>
<reference evidence="2 3" key="1">
    <citation type="journal article" date="2014" name="Genome Biol.">
        <title>Transcriptome and methylome profiling reveals relics of genome dominance in the mesopolyploid Brassica oleracea.</title>
        <authorList>
            <person name="Parkin I.A."/>
            <person name="Koh C."/>
            <person name="Tang H."/>
            <person name="Robinson S.J."/>
            <person name="Kagale S."/>
            <person name="Clarke W.E."/>
            <person name="Town C.D."/>
            <person name="Nixon J."/>
            <person name="Krishnakumar V."/>
            <person name="Bidwell S.L."/>
            <person name="Denoeud F."/>
            <person name="Belcram H."/>
            <person name="Links M.G."/>
            <person name="Just J."/>
            <person name="Clarke C."/>
            <person name="Bender T."/>
            <person name="Huebert T."/>
            <person name="Mason A.S."/>
            <person name="Pires J.C."/>
            <person name="Barker G."/>
            <person name="Moore J."/>
            <person name="Walley P.G."/>
            <person name="Manoli S."/>
            <person name="Batley J."/>
            <person name="Edwards D."/>
            <person name="Nelson M.N."/>
            <person name="Wang X."/>
            <person name="Paterson A.H."/>
            <person name="King G."/>
            <person name="Bancroft I."/>
            <person name="Chalhoub B."/>
            <person name="Sharpe A.G."/>
        </authorList>
    </citation>
    <scope>NUCLEOTIDE SEQUENCE</scope>
    <source>
        <strain evidence="2 3">cv. TO1000</strain>
    </source>
</reference>
<feature type="region of interest" description="Disordered" evidence="1">
    <location>
        <begin position="372"/>
        <end position="402"/>
    </location>
</feature>
<feature type="region of interest" description="Disordered" evidence="1">
    <location>
        <begin position="1"/>
        <end position="26"/>
    </location>
</feature>
<dbReference type="PANTHER" id="PTHR47150">
    <property type="entry name" value="OS12G0169200 PROTEIN"/>
    <property type="match status" value="1"/>
</dbReference>
<name>A0A0D3E6X2_BRAOL</name>
<reference evidence="2" key="2">
    <citation type="submission" date="2015-03" db="UniProtKB">
        <authorList>
            <consortium name="EnsemblPlants"/>
        </authorList>
    </citation>
    <scope>IDENTIFICATION</scope>
</reference>
<feature type="compositionally biased region" description="Low complexity" evidence="1">
    <location>
        <begin position="11"/>
        <end position="25"/>
    </location>
</feature>
<dbReference type="Proteomes" id="UP000032141">
    <property type="component" value="Chromosome C9"/>
</dbReference>
<dbReference type="Pfam" id="PF04827">
    <property type="entry name" value="Plant_tran"/>
    <property type="match status" value="1"/>
</dbReference>
<dbReference type="EnsemblPlants" id="Bo9g065420.1">
    <property type="protein sequence ID" value="Bo9g065420.1"/>
    <property type="gene ID" value="Bo9g065420"/>
</dbReference>
<dbReference type="STRING" id="109376.A0A0D3E6X2"/>